<dbReference type="WBParaSite" id="EEL_0000289901-mRNA-1">
    <property type="protein sequence ID" value="EEL_0000289901-mRNA-1"/>
    <property type="gene ID" value="EEL_0000289901"/>
</dbReference>
<evidence type="ECO:0000313" key="3">
    <source>
        <dbReference type="WBParaSite" id="EEL_0000289901-mRNA-1"/>
    </source>
</evidence>
<reference evidence="3" key="1">
    <citation type="submission" date="2017-02" db="UniProtKB">
        <authorList>
            <consortium name="WormBaseParasite"/>
        </authorList>
    </citation>
    <scope>IDENTIFICATION</scope>
</reference>
<dbReference type="AlphaFoldDB" id="A0A0R3RN39"/>
<evidence type="ECO:0000313" key="2">
    <source>
        <dbReference type="Proteomes" id="UP000050640"/>
    </source>
</evidence>
<sequence>MYYDKDDDIFRQLSEHYHSSPASSSSESGESEINQEEIYCNIGVRTMSLEEASLSLRTSSESDERSSSCPPRMDLETKCDAESSCAGNRLSMRLEPFLQTITVETGEETTHGLIRTSSSNHLFS</sequence>
<accession>A0A0R3RN39</accession>
<feature type="region of interest" description="Disordered" evidence="1">
    <location>
        <begin position="13"/>
        <end position="35"/>
    </location>
</feature>
<feature type="region of interest" description="Disordered" evidence="1">
    <location>
        <begin position="53"/>
        <end position="74"/>
    </location>
</feature>
<proteinExistence type="predicted"/>
<feature type="compositionally biased region" description="Low complexity" evidence="1">
    <location>
        <begin position="19"/>
        <end position="28"/>
    </location>
</feature>
<name>A0A0R3RN39_9BILA</name>
<dbReference type="STRING" id="1147741.A0A0R3RN39"/>
<dbReference type="Proteomes" id="UP000050640">
    <property type="component" value="Unplaced"/>
</dbReference>
<keyword evidence="2" id="KW-1185">Reference proteome</keyword>
<organism evidence="2 3">
    <name type="scientific">Elaeophora elaphi</name>
    <dbReference type="NCBI Taxonomy" id="1147741"/>
    <lineage>
        <taxon>Eukaryota</taxon>
        <taxon>Metazoa</taxon>
        <taxon>Ecdysozoa</taxon>
        <taxon>Nematoda</taxon>
        <taxon>Chromadorea</taxon>
        <taxon>Rhabditida</taxon>
        <taxon>Spirurina</taxon>
        <taxon>Spiruromorpha</taxon>
        <taxon>Filarioidea</taxon>
        <taxon>Onchocercidae</taxon>
        <taxon>Elaeophora</taxon>
    </lineage>
</organism>
<protein>
    <submittedName>
        <fullName evidence="3">Segmentation protein cap'n'collar</fullName>
    </submittedName>
</protein>
<evidence type="ECO:0000256" key="1">
    <source>
        <dbReference type="SAM" id="MobiDB-lite"/>
    </source>
</evidence>